<name>A0A133UBX7_9EURY</name>
<organism evidence="1 2">
    <name type="scientific">candidate division MSBL1 archaeon SCGC-AAA259E17</name>
    <dbReference type="NCBI Taxonomy" id="1698263"/>
    <lineage>
        <taxon>Archaea</taxon>
        <taxon>Methanobacteriati</taxon>
        <taxon>Methanobacteriota</taxon>
        <taxon>candidate division MSBL1</taxon>
    </lineage>
</organism>
<reference evidence="1 2" key="1">
    <citation type="journal article" date="2016" name="Sci. Rep.">
        <title>Metabolic traits of an uncultured archaeal lineage -MSBL1- from brine pools of the Red Sea.</title>
        <authorList>
            <person name="Mwirichia R."/>
            <person name="Alam I."/>
            <person name="Rashid M."/>
            <person name="Vinu M."/>
            <person name="Ba-Alawi W."/>
            <person name="Anthony Kamau A."/>
            <person name="Kamanda Ngugi D."/>
            <person name="Goker M."/>
            <person name="Klenk H.P."/>
            <person name="Bajic V."/>
            <person name="Stingl U."/>
        </authorList>
    </citation>
    <scope>NUCLEOTIDE SEQUENCE [LARGE SCALE GENOMIC DNA]</scope>
    <source>
        <strain evidence="1">SCGC-AAA259E17</strain>
    </source>
</reference>
<gene>
    <name evidence="1" type="ORF">AKJ64_04580</name>
</gene>
<dbReference type="Proteomes" id="UP000070373">
    <property type="component" value="Unassembled WGS sequence"/>
</dbReference>
<dbReference type="AlphaFoldDB" id="A0A133UBX7"/>
<accession>A0A133UBX7</accession>
<keyword evidence="2" id="KW-1185">Reference proteome</keyword>
<dbReference type="EMBL" id="LHXN01000104">
    <property type="protein sequence ID" value="KXA91696.1"/>
    <property type="molecule type" value="Genomic_DNA"/>
</dbReference>
<evidence type="ECO:0000313" key="1">
    <source>
        <dbReference type="EMBL" id="KXA91696.1"/>
    </source>
</evidence>
<comment type="caution">
    <text evidence="1">The sequence shown here is derived from an EMBL/GenBank/DDBJ whole genome shotgun (WGS) entry which is preliminary data.</text>
</comment>
<evidence type="ECO:0000313" key="2">
    <source>
        <dbReference type="Proteomes" id="UP000070373"/>
    </source>
</evidence>
<sequence>MITVSRWRISKGQAVDLQRWALEESGVKKFLDSLPELPKKGEIKPGLYVSYEIDEEELDGGVDWPDGGVAWVYAVLQGGRKEYVGEVRAYNWETIWLCTSEHDEVDSAEGWWRCIEEDYESLRENNMK</sequence>
<protein>
    <submittedName>
        <fullName evidence="1">Uncharacterized protein</fullName>
    </submittedName>
</protein>
<proteinExistence type="predicted"/>